<dbReference type="PANTHER" id="PTHR30055">
    <property type="entry name" value="HTH-TYPE TRANSCRIPTIONAL REGULATOR RUTR"/>
    <property type="match status" value="1"/>
</dbReference>
<comment type="caution">
    <text evidence="7">The sequence shown here is derived from an EMBL/GenBank/DDBJ whole genome shotgun (WGS) entry which is preliminary data.</text>
</comment>
<dbReference type="EMBL" id="JAAGME010000192">
    <property type="protein sequence ID" value="NEB66174.1"/>
    <property type="molecule type" value="Genomic_DNA"/>
</dbReference>
<dbReference type="EMBL" id="JBEJUE010000034">
    <property type="protein sequence ID" value="MER0428289.1"/>
    <property type="molecule type" value="Genomic_DNA"/>
</dbReference>
<keyword evidence="3" id="KW-0804">Transcription</keyword>
<dbReference type="Pfam" id="PF00440">
    <property type="entry name" value="TetR_N"/>
    <property type="match status" value="1"/>
</dbReference>
<reference evidence="7 8" key="1">
    <citation type="submission" date="2020-01" db="EMBL/GenBank/DDBJ databases">
        <title>Insect and environment-associated Actinomycetes.</title>
        <authorList>
            <person name="Currrie C."/>
            <person name="Chevrette M."/>
            <person name="Carlson C."/>
            <person name="Stubbendieck R."/>
            <person name="Wendt-Pienkowski E."/>
        </authorList>
    </citation>
    <scope>NUCLEOTIDE SEQUENCE [LARGE SCALE GENOMIC DNA]</scope>
    <source>
        <strain evidence="7 8">SID14438</strain>
    </source>
</reference>
<evidence type="ECO:0000256" key="2">
    <source>
        <dbReference type="ARBA" id="ARBA00023125"/>
    </source>
</evidence>
<reference evidence="6 9" key="2">
    <citation type="submission" date="2024-01" db="EMBL/GenBank/DDBJ databases">
        <title>Metagenomic exploration of the rhizosphere soil microbial community and their significance in facilitating the development of wild simulated ginseng.</title>
        <authorList>
            <person name="Huang J."/>
        </authorList>
    </citation>
    <scope>NUCLEOTIDE SEQUENCE [LARGE SCALE GENOMIC DNA]</scope>
    <source>
        <strain evidence="6 9">WY141</strain>
    </source>
</reference>
<dbReference type="Gene3D" id="1.10.357.10">
    <property type="entry name" value="Tetracycline Repressor, domain 2"/>
    <property type="match status" value="1"/>
</dbReference>
<evidence type="ECO:0000313" key="9">
    <source>
        <dbReference type="Proteomes" id="UP001456562"/>
    </source>
</evidence>
<evidence type="ECO:0000256" key="1">
    <source>
        <dbReference type="ARBA" id="ARBA00023015"/>
    </source>
</evidence>
<dbReference type="InterPro" id="IPR001647">
    <property type="entry name" value="HTH_TetR"/>
</dbReference>
<dbReference type="PANTHER" id="PTHR30055:SF234">
    <property type="entry name" value="HTH-TYPE TRANSCRIPTIONAL REGULATOR BETI"/>
    <property type="match status" value="1"/>
</dbReference>
<dbReference type="PROSITE" id="PS50977">
    <property type="entry name" value="HTH_TETR_2"/>
    <property type="match status" value="1"/>
</dbReference>
<dbReference type="SUPFAM" id="SSF48498">
    <property type="entry name" value="Tetracyclin repressor-like, C-terminal domain"/>
    <property type="match status" value="1"/>
</dbReference>
<evidence type="ECO:0000256" key="3">
    <source>
        <dbReference type="ARBA" id="ARBA00023163"/>
    </source>
</evidence>
<gene>
    <name evidence="6" type="ORF">ABR748_29325</name>
    <name evidence="7" type="ORF">G3I39_03675</name>
</gene>
<dbReference type="GO" id="GO:0003700">
    <property type="term" value="F:DNA-binding transcription factor activity"/>
    <property type="evidence" value="ECO:0007669"/>
    <property type="project" value="TreeGrafter"/>
</dbReference>
<dbReference type="Proteomes" id="UP001456562">
    <property type="component" value="Unassembled WGS sequence"/>
</dbReference>
<dbReference type="SUPFAM" id="SSF46689">
    <property type="entry name" value="Homeodomain-like"/>
    <property type="match status" value="1"/>
</dbReference>
<keyword evidence="2 4" id="KW-0238">DNA-binding</keyword>
<evidence type="ECO:0000256" key="4">
    <source>
        <dbReference type="PROSITE-ProRule" id="PRU00335"/>
    </source>
</evidence>
<accession>A0A6N9V056</accession>
<dbReference type="RefSeq" id="WP_031125884.1">
    <property type="nucleotide sequence ID" value="NZ_CP108360.1"/>
</dbReference>
<evidence type="ECO:0000313" key="8">
    <source>
        <dbReference type="Proteomes" id="UP000471648"/>
    </source>
</evidence>
<sequence>MRTSKRTQILEAATRVVEREGVKSVTFDSVAAEAGLTKGGLLYHFASRDDLVQAIHQHLADEWEAQMVAAAGKPADLATPEERLTAYSRISSQSANRAELLLMLEGSTTPGLAAPWDAVMERWAPSLTTDDVDNQVALDRFIARLAADGLWLYESLNTEPLAPELRRALAERIAGALDHEGT</sequence>
<feature type="DNA-binding region" description="H-T-H motif" evidence="4">
    <location>
        <begin position="26"/>
        <end position="45"/>
    </location>
</feature>
<organism evidence="7 8">
    <name type="scientific">Streptomyces microflavus</name>
    <name type="common">Streptomyces lipmanii</name>
    <dbReference type="NCBI Taxonomy" id="1919"/>
    <lineage>
        <taxon>Bacteria</taxon>
        <taxon>Bacillati</taxon>
        <taxon>Actinomycetota</taxon>
        <taxon>Actinomycetes</taxon>
        <taxon>Kitasatosporales</taxon>
        <taxon>Streptomycetaceae</taxon>
        <taxon>Streptomyces</taxon>
    </lineage>
</organism>
<dbReference type="Pfam" id="PF17937">
    <property type="entry name" value="TetR_C_28"/>
    <property type="match status" value="1"/>
</dbReference>
<keyword evidence="9" id="KW-1185">Reference proteome</keyword>
<dbReference type="Proteomes" id="UP000471648">
    <property type="component" value="Unassembled WGS sequence"/>
</dbReference>
<evidence type="ECO:0000313" key="7">
    <source>
        <dbReference type="EMBL" id="NEB66174.1"/>
    </source>
</evidence>
<proteinExistence type="predicted"/>
<dbReference type="AlphaFoldDB" id="A0A6N9V056"/>
<dbReference type="GO" id="GO:0000976">
    <property type="term" value="F:transcription cis-regulatory region binding"/>
    <property type="evidence" value="ECO:0007669"/>
    <property type="project" value="TreeGrafter"/>
</dbReference>
<dbReference type="InterPro" id="IPR041479">
    <property type="entry name" value="TetR_CgmR_C"/>
</dbReference>
<feature type="domain" description="HTH tetR-type" evidence="5">
    <location>
        <begin position="3"/>
        <end position="63"/>
    </location>
</feature>
<evidence type="ECO:0000313" key="6">
    <source>
        <dbReference type="EMBL" id="MER0428289.1"/>
    </source>
</evidence>
<dbReference type="InterPro" id="IPR009057">
    <property type="entry name" value="Homeodomain-like_sf"/>
</dbReference>
<dbReference type="PRINTS" id="PR00455">
    <property type="entry name" value="HTHTETR"/>
</dbReference>
<dbReference type="InterPro" id="IPR050109">
    <property type="entry name" value="HTH-type_TetR-like_transc_reg"/>
</dbReference>
<name>A0A6N9V056_STRMI</name>
<protein>
    <submittedName>
        <fullName evidence="7">TetR/AcrR family transcriptional regulator</fullName>
    </submittedName>
</protein>
<evidence type="ECO:0000259" key="5">
    <source>
        <dbReference type="PROSITE" id="PS50977"/>
    </source>
</evidence>
<keyword evidence="1" id="KW-0805">Transcription regulation</keyword>
<dbReference type="InterPro" id="IPR036271">
    <property type="entry name" value="Tet_transcr_reg_TetR-rel_C_sf"/>
</dbReference>